<dbReference type="RefSeq" id="WP_072301096.1">
    <property type="nucleotide sequence ID" value="NZ_FPIP01000010.1"/>
</dbReference>
<dbReference type="Proteomes" id="UP000183461">
    <property type="component" value="Unassembled WGS sequence"/>
</dbReference>
<feature type="transmembrane region" description="Helical" evidence="1">
    <location>
        <begin position="275"/>
        <end position="294"/>
    </location>
</feature>
<protein>
    <submittedName>
        <fullName evidence="2">Uncharacterized protein</fullName>
    </submittedName>
</protein>
<keyword evidence="1" id="KW-1133">Transmembrane helix</keyword>
<evidence type="ECO:0000313" key="2">
    <source>
        <dbReference type="EMBL" id="SFW49658.1"/>
    </source>
</evidence>
<sequence>MENEKRIRWRFAPFSNTPVGIKNAILVVMMLLAVLTIWGSMVRTIKLTQKEKYRQMEHTVVTASEQIVNLSVESAVSIAKNIYTNETIYDFLNEHYSSEAEYYAAYYPLQRNTALNIAETNIVKRCTIYTKNPTVLTGGSIKKLDSAINDYWYKYFKELNKSTVLCIDQEKNEFILVRKLDYYNLDTGESYLCLEMNSKVISEFADSLDFDGELYIMSGNHLLYTSDKDASTGDNITISQDFECITRNYYTVDIEFYSRSHKKGFTDFIKVNKQLMVLLAGIVVFSIFMGRMLAVGIKRRVKAASTEYKAIGIIQNTHKGRNGRDEIGTLLDICCDISEKLQKSGKEFKNRNASLLRKESDYASLFKTAMRLDAELTMREKYPDINSNSNTEDISLTQEAELIEEVADKYGTKFSASPIPPEKWSVPAYSFALIAADVFKHYEDVSSNIMVTEDTAVISFESSDIPVKEDVLKLSAIFEDGDISDEYSFDRNYRFNPYLRLKHCLGDNVEFEIPFRDRFRLVFTIKKDTE</sequence>
<evidence type="ECO:0000313" key="3">
    <source>
        <dbReference type="Proteomes" id="UP000183461"/>
    </source>
</evidence>
<organism evidence="2 3">
    <name type="scientific">Ruminococcus flavefaciens</name>
    <dbReference type="NCBI Taxonomy" id="1265"/>
    <lineage>
        <taxon>Bacteria</taxon>
        <taxon>Bacillati</taxon>
        <taxon>Bacillota</taxon>
        <taxon>Clostridia</taxon>
        <taxon>Eubacteriales</taxon>
        <taxon>Oscillospiraceae</taxon>
        <taxon>Ruminococcus</taxon>
    </lineage>
</organism>
<reference evidence="2 3" key="1">
    <citation type="submission" date="2016-11" db="EMBL/GenBank/DDBJ databases">
        <authorList>
            <person name="Jaros S."/>
            <person name="Januszkiewicz K."/>
            <person name="Wedrychowicz H."/>
        </authorList>
    </citation>
    <scope>NUCLEOTIDE SEQUENCE [LARGE SCALE GENOMIC DNA]</scope>
    <source>
        <strain evidence="2 3">YL228</strain>
    </source>
</reference>
<dbReference type="EMBL" id="FPIP01000010">
    <property type="protein sequence ID" value="SFW49658.1"/>
    <property type="molecule type" value="Genomic_DNA"/>
</dbReference>
<evidence type="ECO:0000256" key="1">
    <source>
        <dbReference type="SAM" id="Phobius"/>
    </source>
</evidence>
<keyword evidence="1" id="KW-0472">Membrane</keyword>
<proteinExistence type="predicted"/>
<keyword evidence="1" id="KW-0812">Transmembrane</keyword>
<name>A0A1K1PPM2_RUMFL</name>
<gene>
    <name evidence="2" type="ORF">SAMN02910280_0022</name>
</gene>
<accession>A0A1K1PPM2</accession>
<dbReference type="AlphaFoldDB" id="A0A1K1PPM2"/>
<feature type="transmembrane region" description="Helical" evidence="1">
    <location>
        <begin position="21"/>
        <end position="41"/>
    </location>
</feature>